<reference evidence="1" key="1">
    <citation type="submission" date="2023-12" db="EMBL/GenBank/DDBJ databases">
        <title>'Antibacterial potential of Stenotrophomonas maltophilia cystic fibrosis isolates' (manuscript under preparation).</title>
        <authorList>
            <person name="Crisan C.V."/>
            <person name="Pettis M."/>
            <person name="Goldberg J.B."/>
        </authorList>
    </citation>
    <scope>NUCLEOTIDE SEQUENCE</scope>
    <source>
        <strain evidence="1">CCV129</strain>
    </source>
</reference>
<gene>
    <name evidence="1" type="ORF">U4I38_00855</name>
</gene>
<comment type="caution">
    <text evidence="1">The sequence shown here is derived from an EMBL/GenBank/DDBJ whole genome shotgun (WGS) entry which is preliminary data.</text>
</comment>
<organism evidence="1 2">
    <name type="scientific">Stenotrophomonas maltophilia</name>
    <name type="common">Pseudomonas maltophilia</name>
    <name type="synonym">Xanthomonas maltophilia</name>
    <dbReference type="NCBI Taxonomy" id="40324"/>
    <lineage>
        <taxon>Bacteria</taxon>
        <taxon>Pseudomonadati</taxon>
        <taxon>Pseudomonadota</taxon>
        <taxon>Gammaproteobacteria</taxon>
        <taxon>Lysobacterales</taxon>
        <taxon>Lysobacteraceae</taxon>
        <taxon>Stenotrophomonas</taxon>
        <taxon>Stenotrophomonas maltophilia group</taxon>
    </lineage>
</organism>
<accession>A0AAJ2TIP1</accession>
<dbReference type="Proteomes" id="UP001288387">
    <property type="component" value="Unassembled WGS sequence"/>
</dbReference>
<dbReference type="RefSeq" id="WP_322540416.1">
    <property type="nucleotide sequence ID" value="NZ_JAXRVB010000001.1"/>
</dbReference>
<proteinExistence type="predicted"/>
<evidence type="ECO:0000313" key="1">
    <source>
        <dbReference type="EMBL" id="MDZ5763010.1"/>
    </source>
</evidence>
<sequence>MSYVEKQVEIIDSLYRAMDASAEDGYTDAVCRFRYLPEEDGSLGVDSSFFYTIGGISVSALLNDFGGRGCVDLVCDLHDVMKEHTGGGWREFDIMINSDKTVTTQFRYSQ</sequence>
<evidence type="ECO:0000313" key="2">
    <source>
        <dbReference type="Proteomes" id="UP001288387"/>
    </source>
</evidence>
<dbReference type="AlphaFoldDB" id="A0AAJ2TIP1"/>
<protein>
    <submittedName>
        <fullName evidence="1">Uncharacterized protein</fullName>
    </submittedName>
</protein>
<dbReference type="EMBL" id="JAXRVB010000001">
    <property type="protein sequence ID" value="MDZ5763010.1"/>
    <property type="molecule type" value="Genomic_DNA"/>
</dbReference>
<name>A0AAJ2TIP1_STEMA</name>